<sequence>MNCMSFLLTFKNDQKTELVAYKESIDGMMIFGSWLFFATVLSTSACFFHRSIIISLSVQGEGFYPNIANHMYVKYIYKSVAVLVLVTQLKRLIISCTRKTIAYPEYVVRRNHYCSAPNLLISSSLKIWISNVIHVYLFRAGTFL</sequence>
<accession>A0A024FYB5</accession>
<evidence type="ECO:0000313" key="2">
    <source>
        <dbReference type="EMBL" id="CCI39382.1"/>
    </source>
</evidence>
<evidence type="ECO:0000256" key="1">
    <source>
        <dbReference type="SAM" id="Phobius"/>
    </source>
</evidence>
<dbReference type="EMBL" id="CAIX01000001">
    <property type="protein sequence ID" value="CCI39382.1"/>
    <property type="molecule type" value="Genomic_DNA"/>
</dbReference>
<keyword evidence="1" id="KW-0472">Membrane</keyword>
<keyword evidence="1" id="KW-1133">Transmembrane helix</keyword>
<proteinExistence type="predicted"/>
<protein>
    <submittedName>
        <fullName evidence="2">Uncharacterized protein</fullName>
    </submittedName>
</protein>
<dbReference type="AlphaFoldDB" id="A0A024FYB5"/>
<feature type="transmembrane region" description="Helical" evidence="1">
    <location>
        <begin position="28"/>
        <end position="48"/>
    </location>
</feature>
<dbReference type="InParanoid" id="A0A024FYB5"/>
<evidence type="ECO:0000313" key="3">
    <source>
        <dbReference type="Proteomes" id="UP000053237"/>
    </source>
</evidence>
<keyword evidence="1" id="KW-0812">Transmembrane</keyword>
<comment type="caution">
    <text evidence="2">The sequence shown here is derived from an EMBL/GenBank/DDBJ whole genome shotgun (WGS) entry which is preliminary data.</text>
</comment>
<gene>
    <name evidence="2" type="ORF">BN9_001650</name>
</gene>
<organism evidence="2 3">
    <name type="scientific">Albugo candida</name>
    <dbReference type="NCBI Taxonomy" id="65357"/>
    <lineage>
        <taxon>Eukaryota</taxon>
        <taxon>Sar</taxon>
        <taxon>Stramenopiles</taxon>
        <taxon>Oomycota</taxon>
        <taxon>Peronosporomycetes</taxon>
        <taxon>Albuginales</taxon>
        <taxon>Albuginaceae</taxon>
        <taxon>Albugo</taxon>
    </lineage>
</organism>
<dbReference type="Proteomes" id="UP000053237">
    <property type="component" value="Unassembled WGS sequence"/>
</dbReference>
<keyword evidence="3" id="KW-1185">Reference proteome</keyword>
<name>A0A024FYB5_9STRA</name>
<reference evidence="2 3" key="1">
    <citation type="submission" date="2012-05" db="EMBL/GenBank/DDBJ databases">
        <title>Recombination and specialization in a pathogen metapopulation.</title>
        <authorList>
            <person name="Gardiner A."/>
            <person name="Kemen E."/>
            <person name="Schultz-Larsen T."/>
            <person name="MacLean D."/>
            <person name="Van Oosterhout C."/>
            <person name="Jones J.D.G."/>
        </authorList>
    </citation>
    <scope>NUCLEOTIDE SEQUENCE [LARGE SCALE GENOMIC DNA]</scope>
    <source>
        <strain evidence="2 3">Ac Nc2</strain>
    </source>
</reference>